<gene>
    <name evidence="3" type="ORF">Aple_001560</name>
</gene>
<dbReference type="PANTHER" id="PTHR48207">
    <property type="entry name" value="SUCCINATE--HYDROXYMETHYLGLUTARATE COA-TRANSFERASE"/>
    <property type="match status" value="1"/>
</dbReference>
<evidence type="ECO:0000313" key="3">
    <source>
        <dbReference type="EMBL" id="GES17261.1"/>
    </source>
</evidence>
<evidence type="ECO:0008006" key="5">
    <source>
        <dbReference type="Google" id="ProtNLM"/>
    </source>
</evidence>
<dbReference type="Pfam" id="PF02515">
    <property type="entry name" value="CoA_transf_3"/>
    <property type="match status" value="2"/>
</dbReference>
<dbReference type="Proteomes" id="UP000377595">
    <property type="component" value="Unassembled WGS sequence"/>
</dbReference>
<accession>A0A5M3XCM4</accession>
<name>A0A5M3XCM4_9ACTN</name>
<dbReference type="Gene3D" id="3.30.1540.10">
    <property type="entry name" value="formyl-coa transferase, domain 3"/>
    <property type="match status" value="2"/>
</dbReference>
<evidence type="ECO:0000313" key="4">
    <source>
        <dbReference type="Proteomes" id="UP000377595"/>
    </source>
</evidence>
<keyword evidence="1" id="KW-0808">Transferase</keyword>
<dbReference type="InterPro" id="IPR050483">
    <property type="entry name" value="CoA-transferase_III_domain"/>
</dbReference>
<dbReference type="InterPro" id="IPR003673">
    <property type="entry name" value="CoA-Trfase_fam_III"/>
</dbReference>
<organism evidence="3 4">
    <name type="scientific">Acrocarpospora pleiomorpha</name>
    <dbReference type="NCBI Taxonomy" id="90975"/>
    <lineage>
        <taxon>Bacteria</taxon>
        <taxon>Bacillati</taxon>
        <taxon>Actinomycetota</taxon>
        <taxon>Actinomycetes</taxon>
        <taxon>Streptosporangiales</taxon>
        <taxon>Streptosporangiaceae</taxon>
        <taxon>Acrocarpospora</taxon>
    </lineage>
</organism>
<feature type="region of interest" description="Disordered" evidence="2">
    <location>
        <begin position="500"/>
        <end position="526"/>
    </location>
</feature>
<protein>
    <recommendedName>
        <fullName evidence="5">CoA transferase</fullName>
    </recommendedName>
</protein>
<proteinExistence type="predicted"/>
<dbReference type="InterPro" id="IPR044855">
    <property type="entry name" value="CoA-Trfase_III_dom3_sf"/>
</dbReference>
<dbReference type="GO" id="GO:0008410">
    <property type="term" value="F:CoA-transferase activity"/>
    <property type="evidence" value="ECO:0007669"/>
    <property type="project" value="TreeGrafter"/>
</dbReference>
<sequence>MGKVRYRPIPGPGRTGRIPGECMSKSSNEQAGFLAGIRVVELADELGEYCGRVLAGLGADVVKVEPVGGESTRSIGPFYQDVEGPDRSLHFWHYNLGKRSVVLDLDTGAGRADLARLLASSDVLLETRPRGYLAGVGFDARRLAELNPGLVHARITAFGDDGPWAHYSGSDLIHLALGGVMMNCGYDPEPDGHYDLPPVAPQMWQAYHITGEMMATSVMAALWHRDRTGEGQRVETSVHESVSKNTETDLPNWIFQRQTHRRQTCRHSLPTPGAPVLAATKDGRWMLPYNTYLPGRSTTWRATVDMLERHGMADDLADEKYEDGAYRNSLPARKHIAAVFGAFVGRFLNDREIWREGQRAGLPWAPIRRPEENLADEHWARRGTFVEIDHPEHGRGFTYVGAKWVCDEVPWNLGRRPPLLGEHTEEVLGSALEPQVRPETRAETGEPFALRGVRVLDLAWLLASAGAGRFFTALGAEVIKVEHSSRYDGMRFGTAFPPLGGRAERDAATGPIPNPQAPGPNRSGSFMEINSGKLGLSLNLKTPRGMEILKQLIARADVVIEGFSPGTMERMGLGYAQLRKINPSIVYVQQSGMGERGSYSTMRSYGPTAQAFSGLSDMSGLPEPFAPAGIGYSYLDWFGAYNMSTAMMAGLYRRQRTGEGCYIDASQVETGLYLTGTAILDHSANGRRWSRYGNRSPYKPAAPHGAYPAAGDDRWIAIGCFTQAQWESLAKVIGVLEDARFADLPGRLKHQDLLDRLVGEATAGWDAFELMETLQQNGVPAGVCQTAQDRYETDPQLRHLNWLVELDQTELGRWPVKELPVRFEKTPSHIGGLINRSGPNYGEDTDHVLGTLLGLDTAEIAALRADGVA</sequence>
<evidence type="ECO:0000256" key="1">
    <source>
        <dbReference type="ARBA" id="ARBA00022679"/>
    </source>
</evidence>
<dbReference type="InterPro" id="IPR023606">
    <property type="entry name" value="CoA-Trfase_III_dom_1_sf"/>
</dbReference>
<dbReference type="EMBL" id="BLAF01000004">
    <property type="protein sequence ID" value="GES17261.1"/>
    <property type="molecule type" value="Genomic_DNA"/>
</dbReference>
<evidence type="ECO:0000256" key="2">
    <source>
        <dbReference type="SAM" id="MobiDB-lite"/>
    </source>
</evidence>
<reference evidence="3 4" key="1">
    <citation type="submission" date="2019-10" db="EMBL/GenBank/DDBJ databases">
        <title>Whole genome shotgun sequence of Acrocarpospora pleiomorpha NBRC 16267.</title>
        <authorList>
            <person name="Ichikawa N."/>
            <person name="Kimura A."/>
            <person name="Kitahashi Y."/>
            <person name="Komaki H."/>
            <person name="Oguchi A."/>
        </authorList>
    </citation>
    <scope>NUCLEOTIDE SEQUENCE [LARGE SCALE GENOMIC DNA]</scope>
    <source>
        <strain evidence="3 4">NBRC 16267</strain>
    </source>
</reference>
<keyword evidence="4" id="KW-1185">Reference proteome</keyword>
<dbReference type="SUPFAM" id="SSF89796">
    <property type="entry name" value="CoA-transferase family III (CaiB/BaiF)"/>
    <property type="match status" value="2"/>
</dbReference>
<dbReference type="AlphaFoldDB" id="A0A5M3XCM4"/>
<dbReference type="Gene3D" id="3.40.50.10540">
    <property type="entry name" value="Crotonobetainyl-coa:carnitine coa-transferase, domain 1"/>
    <property type="match status" value="2"/>
</dbReference>
<comment type="caution">
    <text evidence="3">The sequence shown here is derived from an EMBL/GenBank/DDBJ whole genome shotgun (WGS) entry which is preliminary data.</text>
</comment>
<dbReference type="PANTHER" id="PTHR48207:SF3">
    <property type="entry name" value="SUCCINATE--HYDROXYMETHYLGLUTARATE COA-TRANSFERASE"/>
    <property type="match status" value="1"/>
</dbReference>